<sequence>MPLSSLLDLIEVTDGSVASQIIELPSQTSSTWYFAAAGERVHVILKMRYGKQHVWTSTEKSSYPNLFLGMQCKADIEEEMRCPASHDSTQLIRDGDAAGPTVPSEEQSKRKQKNHGTYARSPSVSDREKSHDDADQERTSQIPSLFDAIDGLHKMSKMSHDDTTLLEVASFIVSKYGAG</sequence>
<dbReference type="EMBL" id="HBKQ01016028">
    <property type="protein sequence ID" value="CAE2227859.1"/>
    <property type="molecule type" value="Transcribed_RNA"/>
</dbReference>
<evidence type="ECO:0000256" key="1">
    <source>
        <dbReference type="SAM" id="MobiDB-lite"/>
    </source>
</evidence>
<protein>
    <submittedName>
        <fullName evidence="2">Uncharacterized protein</fullName>
    </submittedName>
</protein>
<accession>A0A7S4IFP4</accession>
<name>A0A7S4IFP4_9STRA</name>
<dbReference type="AlphaFoldDB" id="A0A7S4IFP4"/>
<evidence type="ECO:0000313" key="2">
    <source>
        <dbReference type="EMBL" id="CAE2227859.1"/>
    </source>
</evidence>
<proteinExistence type="predicted"/>
<gene>
    <name evidence="2" type="ORF">OAUR00152_LOCUS10832</name>
</gene>
<reference evidence="2" key="1">
    <citation type="submission" date="2021-01" db="EMBL/GenBank/DDBJ databases">
        <authorList>
            <person name="Corre E."/>
            <person name="Pelletier E."/>
            <person name="Niang G."/>
            <person name="Scheremetjew M."/>
            <person name="Finn R."/>
            <person name="Kale V."/>
            <person name="Holt S."/>
            <person name="Cochrane G."/>
            <person name="Meng A."/>
            <person name="Brown T."/>
            <person name="Cohen L."/>
        </authorList>
    </citation>
    <scope>NUCLEOTIDE SEQUENCE</scope>
    <source>
        <strain evidence="2">Isolate 1302-5</strain>
    </source>
</reference>
<feature type="region of interest" description="Disordered" evidence="1">
    <location>
        <begin position="81"/>
        <end position="142"/>
    </location>
</feature>
<feature type="compositionally biased region" description="Basic and acidic residues" evidence="1">
    <location>
        <begin position="125"/>
        <end position="138"/>
    </location>
</feature>
<organism evidence="2">
    <name type="scientific">Odontella aurita</name>
    <dbReference type="NCBI Taxonomy" id="265563"/>
    <lineage>
        <taxon>Eukaryota</taxon>
        <taxon>Sar</taxon>
        <taxon>Stramenopiles</taxon>
        <taxon>Ochrophyta</taxon>
        <taxon>Bacillariophyta</taxon>
        <taxon>Mediophyceae</taxon>
        <taxon>Biddulphiophycidae</taxon>
        <taxon>Eupodiscales</taxon>
        <taxon>Odontellaceae</taxon>
        <taxon>Odontella</taxon>
    </lineage>
</organism>